<keyword evidence="2" id="KW-1185">Reference proteome</keyword>
<gene>
    <name evidence="1" type="ORF">SAMN02910340_02392</name>
</gene>
<reference evidence="1 2" key="1">
    <citation type="submission" date="2016-10" db="EMBL/GenBank/DDBJ databases">
        <authorList>
            <person name="Varghese N."/>
            <person name="Submissions S."/>
        </authorList>
    </citation>
    <scope>NUCLEOTIDE SEQUENCE [LARGE SCALE GENOMIC DNA]</scope>
    <source>
        <strain evidence="1 2">DSM 11855</strain>
    </source>
</reference>
<name>A0A1I7AWI6_METTE</name>
<proteinExistence type="predicted"/>
<dbReference type="Gene3D" id="3.40.630.30">
    <property type="match status" value="1"/>
</dbReference>
<evidence type="ECO:0000313" key="2">
    <source>
        <dbReference type="Proteomes" id="UP000323733"/>
    </source>
</evidence>
<sequence length="46" mass="5194">MNIRQAKIEDAEEAAELICMAWGECAYVLAGSNNQKDAQEVIKKFY</sequence>
<protein>
    <submittedName>
        <fullName evidence="1">Uncharacterized protein</fullName>
    </submittedName>
</protein>
<accession>A0A1I7AWI6</accession>
<evidence type="ECO:0000313" key="1">
    <source>
        <dbReference type="EMBL" id="SFT79269.1"/>
    </source>
</evidence>
<dbReference type="AlphaFoldDB" id="A0A1I7AWI6"/>
<dbReference type="EMBL" id="FPAO01000011">
    <property type="protein sequence ID" value="SFT79269.1"/>
    <property type="molecule type" value="Genomic_DNA"/>
</dbReference>
<dbReference type="Proteomes" id="UP000323733">
    <property type="component" value="Unassembled WGS sequence"/>
</dbReference>
<organism evidence="1 2">
    <name type="scientific">Methanosarcina thermophila</name>
    <dbReference type="NCBI Taxonomy" id="2210"/>
    <lineage>
        <taxon>Archaea</taxon>
        <taxon>Methanobacteriati</taxon>
        <taxon>Methanobacteriota</taxon>
        <taxon>Stenosarchaea group</taxon>
        <taxon>Methanomicrobia</taxon>
        <taxon>Methanosarcinales</taxon>
        <taxon>Methanosarcinaceae</taxon>
        <taxon>Methanosarcina</taxon>
    </lineage>
</organism>